<dbReference type="Gene3D" id="1.20.1250.20">
    <property type="entry name" value="MFS general substrate transporter like domains"/>
    <property type="match status" value="1"/>
</dbReference>
<keyword evidence="1 4" id="KW-0812">Transmembrane</keyword>
<evidence type="ECO:0000313" key="6">
    <source>
        <dbReference type="EMBL" id="AEQ95585.1"/>
    </source>
</evidence>
<sequence>MALYVIVGRLYPEVLRPCVFAAFSAGWVVPSLIGPGISGWILQHAGWRWVFLSVPLLAIPAG</sequence>
<reference evidence="6 7" key="1">
    <citation type="journal article" date="2011" name="J. Bacteriol.">
        <title>Two new complete genome sequences offer insight into host and tissue specificity of plant pathogenic Xanthomonas spp.</title>
        <authorList>
            <person name="Bogdanove A.J."/>
            <person name="Koebnik R."/>
            <person name="Lu H."/>
            <person name="Furutani A."/>
            <person name="Angiuoli S.V."/>
            <person name="Patil P.B."/>
            <person name="Van Sluys M.A."/>
            <person name="Ryan R.P."/>
            <person name="Meyer D.F."/>
            <person name="Han S.W."/>
            <person name="Aparna G."/>
            <person name="Rajaram M."/>
            <person name="Delcher A.L."/>
            <person name="Phillippy A.M."/>
            <person name="Puiu D."/>
            <person name="Schatz M.C."/>
            <person name="Shumway M."/>
            <person name="Sommer D.D."/>
            <person name="Trapnell C."/>
            <person name="Benahmed F."/>
            <person name="Dimitrov G."/>
            <person name="Madupu R."/>
            <person name="Radune D."/>
            <person name="Sullivan S."/>
            <person name="Jha G."/>
            <person name="Ishihara H."/>
            <person name="Lee S.W."/>
            <person name="Pandey A."/>
            <person name="Sharma V."/>
            <person name="Sriariyanun M."/>
            <person name="Szurek B."/>
            <person name="Vera-Cruz C.M."/>
            <person name="Dorman K.S."/>
            <person name="Ronald P.C."/>
            <person name="Verdier V."/>
            <person name="Dow J.M."/>
            <person name="Sonti R.V."/>
            <person name="Tsuge S."/>
            <person name="Brendel V.P."/>
            <person name="Rabinowicz P.D."/>
            <person name="Leach J.E."/>
            <person name="White F.F."/>
            <person name="Salzberg S.L."/>
        </authorList>
    </citation>
    <scope>NUCLEOTIDE SEQUENCE [LARGE SCALE GENOMIC DNA]</scope>
    <source>
        <strain evidence="6 7">BLS256</strain>
    </source>
</reference>
<dbReference type="AlphaFoldDB" id="G7TI65"/>
<keyword evidence="2 4" id="KW-1133">Transmembrane helix</keyword>
<feature type="domain" description="Major facilitator superfamily (MFS) profile" evidence="5">
    <location>
        <begin position="1"/>
        <end position="62"/>
    </location>
</feature>
<dbReference type="InterPro" id="IPR011701">
    <property type="entry name" value="MFS"/>
</dbReference>
<dbReference type="InterPro" id="IPR020846">
    <property type="entry name" value="MFS_dom"/>
</dbReference>
<dbReference type="HOGENOM" id="CLU_2903243_0_0_6"/>
<gene>
    <name evidence="6" type="ORF">XOC_1402</name>
</gene>
<dbReference type="InterPro" id="IPR036259">
    <property type="entry name" value="MFS_trans_sf"/>
</dbReference>
<dbReference type="SUPFAM" id="SSF103473">
    <property type="entry name" value="MFS general substrate transporter"/>
    <property type="match status" value="1"/>
</dbReference>
<evidence type="ECO:0000256" key="1">
    <source>
        <dbReference type="ARBA" id="ARBA00022692"/>
    </source>
</evidence>
<proteinExistence type="predicted"/>
<keyword evidence="3 4" id="KW-0472">Membrane</keyword>
<name>G7TI65_XANOB</name>
<dbReference type="eggNOG" id="COG0477">
    <property type="taxonomic scope" value="Bacteria"/>
</dbReference>
<evidence type="ECO:0000256" key="4">
    <source>
        <dbReference type="SAM" id="Phobius"/>
    </source>
</evidence>
<protein>
    <submittedName>
        <fullName evidence="6">MFS transporter</fullName>
    </submittedName>
</protein>
<evidence type="ECO:0000256" key="2">
    <source>
        <dbReference type="ARBA" id="ARBA00022989"/>
    </source>
</evidence>
<dbReference type="Proteomes" id="UP000008851">
    <property type="component" value="Chromosome"/>
</dbReference>
<dbReference type="PROSITE" id="PS50850">
    <property type="entry name" value="MFS"/>
    <property type="match status" value="1"/>
</dbReference>
<dbReference type="EMBL" id="CP003057">
    <property type="protein sequence ID" value="AEQ95585.1"/>
    <property type="molecule type" value="Genomic_DNA"/>
</dbReference>
<evidence type="ECO:0000256" key="3">
    <source>
        <dbReference type="ARBA" id="ARBA00023136"/>
    </source>
</evidence>
<organism evidence="6 7">
    <name type="scientific">Xanthomonas oryzae pv. oryzicola (strain BLS256)</name>
    <dbReference type="NCBI Taxonomy" id="383407"/>
    <lineage>
        <taxon>Bacteria</taxon>
        <taxon>Pseudomonadati</taxon>
        <taxon>Pseudomonadota</taxon>
        <taxon>Gammaproteobacteria</taxon>
        <taxon>Lysobacterales</taxon>
        <taxon>Lysobacteraceae</taxon>
        <taxon>Xanthomonas</taxon>
    </lineage>
</organism>
<accession>G7TI65</accession>
<dbReference type="Pfam" id="PF07690">
    <property type="entry name" value="MFS_1"/>
    <property type="match status" value="1"/>
</dbReference>
<evidence type="ECO:0000313" key="7">
    <source>
        <dbReference type="Proteomes" id="UP000008851"/>
    </source>
</evidence>
<dbReference type="GO" id="GO:0022857">
    <property type="term" value="F:transmembrane transporter activity"/>
    <property type="evidence" value="ECO:0007669"/>
    <property type="project" value="InterPro"/>
</dbReference>
<dbReference type="KEGG" id="xor:XOC_1402"/>
<feature type="transmembrane region" description="Helical" evidence="4">
    <location>
        <begin position="20"/>
        <end position="42"/>
    </location>
</feature>
<evidence type="ECO:0000259" key="5">
    <source>
        <dbReference type="PROSITE" id="PS50850"/>
    </source>
</evidence>